<evidence type="ECO:0000313" key="2">
    <source>
        <dbReference type="EMBL" id="KOS56451.1"/>
    </source>
</evidence>
<dbReference type="AlphaFoldDB" id="A0A0N0S0X3"/>
<sequence length="361" mass="39993">MSSPARYQPIATPAVQRPNAVSQATAIEQSRAVAEVQAAVLVAQQNRRNKAIAVEEMREATAQASVAERAFFKFPRGGQTVSGPSIHLARELARCWGNIQFGVTELRRDDDKGESEMQAYAWDLETNARNATTFIVPHKRDTKKGVVQLADMRDIYENNANNGARRLREAIFAVLPGWFVDEAQDRCNETLTKGGGVPLPQRIANGIAAFEAIGISCRQLEAKIGRPSKDWNEHDITALGVSLKSIRNGEVTKDEEFPPATVSAEEITNAAKPQEGGKPEPDPQEEPQPELIEPISDEQLKTMRKLLANWKYTTVAERLEYLQSQFGDQLKSEKDLEAARAEEFIEWLQSEQARPADGGAE</sequence>
<dbReference type="PATRIC" id="fig|1441923.3.peg.2124"/>
<evidence type="ECO:0000313" key="3">
    <source>
        <dbReference type="Proteomes" id="UP000037712"/>
    </source>
</evidence>
<evidence type="ECO:0008006" key="4">
    <source>
        <dbReference type="Google" id="ProtNLM"/>
    </source>
</evidence>
<reference evidence="3" key="2">
    <citation type="submission" date="2015-01" db="EMBL/GenBank/DDBJ databases">
        <title>Draft genome sequence of potential hydrocarbon metabolising strain of Rhodococcus rhodochrous.</title>
        <authorList>
            <person name="Aggarwal R.K."/>
            <person name="Dawar C."/>
        </authorList>
    </citation>
    <scope>NUCLEOTIDE SEQUENCE [LARGE SCALE GENOMIC DNA]</scope>
    <source>
        <strain evidence="3">KG-21</strain>
    </source>
</reference>
<comment type="caution">
    <text evidence="2">The sequence shown here is derived from an EMBL/GenBank/DDBJ whole genome shotgun (WGS) entry which is preliminary data.</text>
</comment>
<protein>
    <recommendedName>
        <fullName evidence="4">SsDNA binding protein</fullName>
    </recommendedName>
</protein>
<proteinExistence type="predicted"/>
<accession>A0A0N0S0X3</accession>
<gene>
    <name evidence="2" type="ORF">Z051_09590</name>
</gene>
<dbReference type="EMBL" id="AZYO01000018">
    <property type="protein sequence ID" value="KOS56451.1"/>
    <property type="molecule type" value="Genomic_DNA"/>
</dbReference>
<dbReference type="RefSeq" id="WP_054372443.1">
    <property type="nucleotide sequence ID" value="NZ_AZYO01000018.1"/>
</dbReference>
<reference evidence="2 3" key="1">
    <citation type="journal article" date="2015" name="Genome Announc.">
        <title>Draft Genome Sequence of Rhodococcus rhodochrous Strain KG-21, a Soil Isolate from Oil Fields of Krishna-Godavari Basin, India.</title>
        <authorList>
            <person name="Dawar C."/>
            <person name="Aggarwal R.K."/>
        </authorList>
    </citation>
    <scope>NUCLEOTIDE SEQUENCE [LARGE SCALE GENOMIC DNA]</scope>
    <source>
        <strain evidence="2 3">KG-21</strain>
    </source>
</reference>
<feature type="region of interest" description="Disordered" evidence="1">
    <location>
        <begin position="250"/>
        <end position="290"/>
    </location>
</feature>
<organism evidence="2 3">
    <name type="scientific">Rhodococcus rhodochrous KG-21</name>
    <dbReference type="NCBI Taxonomy" id="1441923"/>
    <lineage>
        <taxon>Bacteria</taxon>
        <taxon>Bacillati</taxon>
        <taxon>Actinomycetota</taxon>
        <taxon>Actinomycetes</taxon>
        <taxon>Mycobacteriales</taxon>
        <taxon>Nocardiaceae</taxon>
        <taxon>Rhodococcus</taxon>
    </lineage>
</organism>
<name>A0A0N0S0X3_RHORH</name>
<dbReference type="Proteomes" id="UP000037712">
    <property type="component" value="Unassembled WGS sequence"/>
</dbReference>
<evidence type="ECO:0000256" key="1">
    <source>
        <dbReference type="SAM" id="MobiDB-lite"/>
    </source>
</evidence>